<keyword evidence="1" id="KW-0812">Transmembrane</keyword>
<dbReference type="Pfam" id="PF09834">
    <property type="entry name" value="DUF2061"/>
    <property type="match status" value="1"/>
</dbReference>
<sequence length="79" mass="8767">MLDDVVSRSALQARKRALVKTLCYRLFMILITTMVAWAVVGEVGAALNIGIATNVVKTGTYYLYERTWDHISWGVSAST</sequence>
<name>A0A9E7NB15_9EURY</name>
<proteinExistence type="predicted"/>
<evidence type="ECO:0000259" key="2">
    <source>
        <dbReference type="Pfam" id="PF09834"/>
    </source>
</evidence>
<evidence type="ECO:0000256" key="1">
    <source>
        <dbReference type="SAM" id="Phobius"/>
    </source>
</evidence>
<keyword evidence="1" id="KW-1133">Transmembrane helix</keyword>
<feature type="domain" description="DUF2061" evidence="2">
    <location>
        <begin position="18"/>
        <end position="69"/>
    </location>
</feature>
<dbReference type="AlphaFoldDB" id="A0A9E7NB15"/>
<dbReference type="KEGG" id="sawl:NGM29_16655"/>
<feature type="transmembrane region" description="Helical" evidence="1">
    <location>
        <begin position="22"/>
        <end position="40"/>
    </location>
</feature>
<accession>A0A9E7NB15</accession>
<reference evidence="3" key="1">
    <citation type="submission" date="2022-06" db="EMBL/GenBank/DDBJ databases">
        <title>Diverse halophilic archaea isolated from saline environments.</title>
        <authorList>
            <person name="Cui H.-L."/>
        </authorList>
    </citation>
    <scope>NUCLEOTIDE SEQUENCE</scope>
    <source>
        <strain evidence="3">WLHS1</strain>
    </source>
</reference>
<dbReference type="EMBL" id="CP100355">
    <property type="protein sequence ID" value="UTF53377.1"/>
    <property type="molecule type" value="Genomic_DNA"/>
</dbReference>
<evidence type="ECO:0000313" key="4">
    <source>
        <dbReference type="Proteomes" id="UP001056855"/>
    </source>
</evidence>
<evidence type="ECO:0000313" key="3">
    <source>
        <dbReference type="EMBL" id="UTF53377.1"/>
    </source>
</evidence>
<dbReference type="Proteomes" id="UP001056855">
    <property type="component" value="Chromosome"/>
</dbReference>
<keyword evidence="1" id="KW-0472">Membrane</keyword>
<dbReference type="RefSeq" id="WP_254157785.1">
    <property type="nucleotide sequence ID" value="NZ_CP100355.1"/>
</dbReference>
<keyword evidence="4" id="KW-1185">Reference proteome</keyword>
<organism evidence="3 4">
    <name type="scientific">Natronosalvus rutilus</name>
    <dbReference type="NCBI Taxonomy" id="2953753"/>
    <lineage>
        <taxon>Archaea</taxon>
        <taxon>Methanobacteriati</taxon>
        <taxon>Methanobacteriota</taxon>
        <taxon>Stenosarchaea group</taxon>
        <taxon>Halobacteria</taxon>
        <taxon>Halobacteriales</taxon>
        <taxon>Natrialbaceae</taxon>
        <taxon>Natronosalvus</taxon>
    </lineage>
</organism>
<dbReference type="GeneID" id="73291711"/>
<gene>
    <name evidence="3" type="ORF">NGM29_16655</name>
</gene>
<protein>
    <submittedName>
        <fullName evidence="3">DUF2061 domain-containing protein</fullName>
    </submittedName>
</protein>
<dbReference type="InterPro" id="IPR018638">
    <property type="entry name" value="DUF2061_membrane"/>
</dbReference>